<sequence>MEFDSEKFERRLLNLKDTQDSITSMSKWCLSKRAAHKQIVKSWLKVLKEVKIEQRLTLFYLANDVIQHSKRKGYEFVDSWATALQRASTLVRDDTRVKDKISRIFNIWQQREIYAEDFISDLNGLLSINHAKKPTSSASTSITASPTSSSPHRMSQSRCDDYEDEFQLSSVVSSIRNCVALESATDKTLKDAIKVNVPDVEKFRNSLKDRAHVEDLEKDVENAGKKYELFIENLTAEIKARKILLTALDQAEKFYRNQRRDVKKVVYAYKNFGDRIKSIHTEVNNKVTTLPSPMPSPDINAPSPEPDNDFDLPNEMNFYNTNMNGTFGSFMNNDGQLPFDLNEFYRESPPPVEHNQSIQVIQSKEQQQQPTAPLNDFYGSLISPKMESYNPTAPYIDPYRQQPPPPLPVTVPAAVAPVNYSYNSLIPPPPPPQSMNSSNDDYNWNEWNEYNLNETPVSPPHFERKGHDEGIIEYVDETLRDVDTSLNDIDHRQLFGADIESKDVDHRNLISLTGSPGESQTNGNEYLPSLLEPSPSTANFMSHGEQHNSHAGISNFPLQNRNPRPALLPTPNIPPQRYVHSISMSSDTSQGHDEIETSEVDMDLSDDDGMENKHLSGDQFYNINQHSRFPHQIPLNRPPPPLPLTPENDLSHQKPWLMNKNNQDMQQMDDELSDGSNQSLLTPPNFVGHQNNRNFSRGSFRGQNRNMNPNKSNNAPYNNFKGNRGRGAGRGSFRGNFRGGQW</sequence>
<dbReference type="EMBL" id="JADBJN010000002">
    <property type="protein sequence ID" value="KAG5675277.1"/>
    <property type="molecule type" value="Genomic_DNA"/>
</dbReference>
<dbReference type="PANTHER" id="PTHR12460">
    <property type="entry name" value="CYCLIN-DEPENDENT KINASE INHIBITOR-RELATED PROTEIN"/>
    <property type="match status" value="1"/>
</dbReference>
<dbReference type="CDD" id="cd16981">
    <property type="entry name" value="CID_RPRD_like"/>
    <property type="match status" value="1"/>
</dbReference>
<name>A0A9J6C0B2_POLVA</name>
<evidence type="ECO:0000256" key="1">
    <source>
        <dbReference type="SAM" id="MobiDB-lite"/>
    </source>
</evidence>
<comment type="caution">
    <text evidence="3">The sequence shown here is derived from an EMBL/GenBank/DDBJ whole genome shotgun (WGS) entry which is preliminary data.</text>
</comment>
<dbReference type="SUPFAM" id="SSF48464">
    <property type="entry name" value="ENTH/VHS domain"/>
    <property type="match status" value="1"/>
</dbReference>
<dbReference type="InterPro" id="IPR032337">
    <property type="entry name" value="RPRD1A/B_C"/>
</dbReference>
<dbReference type="PANTHER" id="PTHR12460:SF40">
    <property type="entry name" value="REGULATION OF NUCLEAR PRE-MRNA DOMAIN-CONTAINING PROTEIN 2"/>
    <property type="match status" value="1"/>
</dbReference>
<dbReference type="Gene3D" id="1.25.40.90">
    <property type="match status" value="1"/>
</dbReference>
<keyword evidence="4" id="KW-1185">Reference proteome</keyword>
<dbReference type="OrthoDB" id="10069473at2759"/>
<feature type="compositionally biased region" description="Gly residues" evidence="1">
    <location>
        <begin position="725"/>
        <end position="742"/>
    </location>
</feature>
<dbReference type="Pfam" id="PF04818">
    <property type="entry name" value="CID"/>
    <property type="match status" value="1"/>
</dbReference>
<dbReference type="PROSITE" id="PS51391">
    <property type="entry name" value="CID"/>
    <property type="match status" value="1"/>
</dbReference>
<evidence type="ECO:0000259" key="2">
    <source>
        <dbReference type="PROSITE" id="PS51391"/>
    </source>
</evidence>
<dbReference type="SMART" id="SM00582">
    <property type="entry name" value="RPR"/>
    <property type="match status" value="1"/>
</dbReference>
<feature type="domain" description="CID" evidence="2">
    <location>
        <begin position="1"/>
        <end position="130"/>
    </location>
</feature>
<feature type="region of interest" description="Disordered" evidence="1">
    <location>
        <begin position="700"/>
        <end position="742"/>
    </location>
</feature>
<dbReference type="GO" id="GO:0000993">
    <property type="term" value="F:RNA polymerase II complex binding"/>
    <property type="evidence" value="ECO:0007669"/>
    <property type="project" value="TreeGrafter"/>
</dbReference>
<dbReference type="GO" id="GO:0031124">
    <property type="term" value="P:mRNA 3'-end processing"/>
    <property type="evidence" value="ECO:0007669"/>
    <property type="project" value="TreeGrafter"/>
</dbReference>
<organism evidence="3 4">
    <name type="scientific">Polypedilum vanderplanki</name>
    <name type="common">Sleeping chironomid midge</name>
    <dbReference type="NCBI Taxonomy" id="319348"/>
    <lineage>
        <taxon>Eukaryota</taxon>
        <taxon>Metazoa</taxon>
        <taxon>Ecdysozoa</taxon>
        <taxon>Arthropoda</taxon>
        <taxon>Hexapoda</taxon>
        <taxon>Insecta</taxon>
        <taxon>Pterygota</taxon>
        <taxon>Neoptera</taxon>
        <taxon>Endopterygota</taxon>
        <taxon>Diptera</taxon>
        <taxon>Nematocera</taxon>
        <taxon>Chironomoidea</taxon>
        <taxon>Chironomidae</taxon>
        <taxon>Chironominae</taxon>
        <taxon>Polypedilum</taxon>
        <taxon>Polypedilum</taxon>
    </lineage>
</organism>
<evidence type="ECO:0000313" key="4">
    <source>
        <dbReference type="Proteomes" id="UP001107558"/>
    </source>
</evidence>
<protein>
    <recommendedName>
        <fullName evidence="2">CID domain-containing protein</fullName>
    </recommendedName>
</protein>
<feature type="compositionally biased region" description="Low complexity" evidence="1">
    <location>
        <begin position="135"/>
        <end position="151"/>
    </location>
</feature>
<dbReference type="Proteomes" id="UP001107558">
    <property type="component" value="Chromosome 2"/>
</dbReference>
<gene>
    <name evidence="3" type="ORF">PVAND_005191</name>
</gene>
<dbReference type="Gene3D" id="6.10.250.2560">
    <property type="match status" value="1"/>
</dbReference>
<dbReference type="Pfam" id="PF16566">
    <property type="entry name" value="CREPT"/>
    <property type="match status" value="1"/>
</dbReference>
<reference evidence="3" key="1">
    <citation type="submission" date="2021-03" db="EMBL/GenBank/DDBJ databases">
        <title>Chromosome level genome of the anhydrobiotic midge Polypedilum vanderplanki.</title>
        <authorList>
            <person name="Yoshida Y."/>
            <person name="Kikawada T."/>
            <person name="Gusev O."/>
        </authorList>
    </citation>
    <scope>NUCLEOTIDE SEQUENCE</scope>
    <source>
        <strain evidence="3">NIAS01</strain>
        <tissue evidence="3">Whole body or cell culture</tissue>
    </source>
</reference>
<dbReference type="AlphaFoldDB" id="A0A9J6C0B2"/>
<dbReference type="InterPro" id="IPR006569">
    <property type="entry name" value="CID_dom"/>
</dbReference>
<evidence type="ECO:0000313" key="3">
    <source>
        <dbReference type="EMBL" id="KAG5675277.1"/>
    </source>
</evidence>
<proteinExistence type="predicted"/>
<dbReference type="InterPro" id="IPR008942">
    <property type="entry name" value="ENTH_VHS"/>
</dbReference>
<feature type="compositionally biased region" description="Low complexity" evidence="1">
    <location>
        <begin position="704"/>
        <end position="722"/>
    </location>
</feature>
<accession>A0A9J6C0B2</accession>
<feature type="region of interest" description="Disordered" evidence="1">
    <location>
        <begin position="135"/>
        <end position="157"/>
    </location>
</feature>